<evidence type="ECO:0000256" key="2">
    <source>
        <dbReference type="ARBA" id="ARBA00022692"/>
    </source>
</evidence>
<dbReference type="SUPFAM" id="SSF90112">
    <property type="entry name" value="Neurotransmitter-gated ion-channel transmembrane pore"/>
    <property type="match status" value="1"/>
</dbReference>
<feature type="transmembrane region" description="Helical" evidence="5">
    <location>
        <begin position="433"/>
        <end position="451"/>
    </location>
</feature>
<dbReference type="Proteomes" id="UP000887566">
    <property type="component" value="Unplaced"/>
</dbReference>
<dbReference type="SUPFAM" id="SSF63712">
    <property type="entry name" value="Nicotinic receptor ligand binding domain-like"/>
    <property type="match status" value="1"/>
</dbReference>
<dbReference type="InterPro" id="IPR036734">
    <property type="entry name" value="Neur_chan_lig-bd_sf"/>
</dbReference>
<evidence type="ECO:0000256" key="5">
    <source>
        <dbReference type="RuleBase" id="RU000687"/>
    </source>
</evidence>
<evidence type="ECO:0000256" key="1">
    <source>
        <dbReference type="ARBA" id="ARBA00004141"/>
    </source>
</evidence>
<evidence type="ECO:0000259" key="6">
    <source>
        <dbReference type="Pfam" id="PF02931"/>
    </source>
</evidence>
<accession>A0A914URB9</accession>
<dbReference type="PROSITE" id="PS00236">
    <property type="entry name" value="NEUROTR_ION_CHANNEL"/>
    <property type="match status" value="1"/>
</dbReference>
<keyword evidence="8" id="KW-1185">Reference proteome</keyword>
<dbReference type="PRINTS" id="PR00252">
    <property type="entry name" value="NRIONCHANNEL"/>
</dbReference>
<dbReference type="InterPro" id="IPR006029">
    <property type="entry name" value="Neurotrans-gated_channel_TM"/>
</dbReference>
<feature type="domain" description="Neurotransmitter-gated ion-channel ligand-binding" evidence="6">
    <location>
        <begin position="26"/>
        <end position="230"/>
    </location>
</feature>
<keyword evidence="5" id="KW-0732">Signal</keyword>
<keyword evidence="5" id="KW-0407">Ion channel</keyword>
<dbReference type="Gene3D" id="1.20.58.390">
    <property type="entry name" value="Neurotransmitter-gated ion-channel transmembrane domain"/>
    <property type="match status" value="1"/>
</dbReference>
<keyword evidence="5" id="KW-0813">Transport</keyword>
<keyword evidence="5" id="KW-0406">Ion transport</keyword>
<comment type="similarity">
    <text evidence="5">Belongs to the ligand-gated ion channel (TC 1.A.9) family.</text>
</comment>
<dbReference type="CDD" id="cd19051">
    <property type="entry name" value="LGIC_TM_cation"/>
    <property type="match status" value="1"/>
</dbReference>
<reference evidence="9" key="1">
    <citation type="submission" date="2022-11" db="UniProtKB">
        <authorList>
            <consortium name="WormBaseParasite"/>
        </authorList>
    </citation>
    <scope>IDENTIFICATION</scope>
</reference>
<dbReference type="GO" id="GO:0016020">
    <property type="term" value="C:membrane"/>
    <property type="evidence" value="ECO:0007669"/>
    <property type="project" value="UniProtKB-SubCell"/>
</dbReference>
<evidence type="ECO:0000259" key="7">
    <source>
        <dbReference type="Pfam" id="PF02932"/>
    </source>
</evidence>
<feature type="domain" description="Neurotransmitter-gated ion-channel transmembrane" evidence="7">
    <location>
        <begin position="239"/>
        <end position="451"/>
    </location>
</feature>
<dbReference type="AlphaFoldDB" id="A0A914URB9"/>
<dbReference type="FunFam" id="2.70.170.10:FF:000028">
    <property type="entry name" value="AcetylCholine Receptor"/>
    <property type="match status" value="1"/>
</dbReference>
<dbReference type="PANTHER" id="PTHR18945">
    <property type="entry name" value="NEUROTRANSMITTER GATED ION CHANNEL"/>
    <property type="match status" value="1"/>
</dbReference>
<evidence type="ECO:0000313" key="9">
    <source>
        <dbReference type="WBParaSite" id="PSAMB.scaffold1191size34692.g11518.t1"/>
    </source>
</evidence>
<dbReference type="CDD" id="cd18989">
    <property type="entry name" value="LGIC_ECD_cation"/>
    <property type="match status" value="1"/>
</dbReference>
<dbReference type="GO" id="GO:0004888">
    <property type="term" value="F:transmembrane signaling receptor activity"/>
    <property type="evidence" value="ECO:0007669"/>
    <property type="project" value="InterPro"/>
</dbReference>
<sequence length="452" mass="51944">MIPAAFGLILFFTVEIVQADAVCDEHAVVDKIFSNYNPDVRPVRDQSTPSVIKFQLFISSIVNINEQDETLSLLVLMKSIWKDEFLNWNLTDTNQNCTSIKTRARKLWTPDAVFTNTIDIKPIVVPEQQWLAITNEGIVSMTTTAFITVRCTMKIADFPFDTQRCPLQVTVWTYEYQDLQLILSRPTTGLVDIFSNTSEFQTMSLDVVPAQTYNENQTFSELHYTLVLKRIPEYYIFVIILPTFLLTSLCIIGIFTPNSNINERNEKVTLGLTTLLSMAIILNIVADQMPKSSEGLPLLGYFILYEIAVCTLAIILATIVLWVHQKAHTRAWHAPRVLYWLTQTKPPQDDVSPSYFDKYFAMKEDPKYLLLENRNEFAELTAFDHLAKMISVAKETCEKLQVISSMIERKIQFQERKETIAKVWLKTVDMIDMFLLIFLLIANIVITSVLFR</sequence>
<keyword evidence="3 5" id="KW-1133">Transmembrane helix</keyword>
<protein>
    <submittedName>
        <fullName evidence="9">Uncharacterized protein</fullName>
    </submittedName>
</protein>
<evidence type="ECO:0000256" key="3">
    <source>
        <dbReference type="ARBA" id="ARBA00022989"/>
    </source>
</evidence>
<evidence type="ECO:0000313" key="8">
    <source>
        <dbReference type="Proteomes" id="UP000887566"/>
    </source>
</evidence>
<proteinExistence type="inferred from homology"/>
<dbReference type="InterPro" id="IPR006201">
    <property type="entry name" value="Neur_channel"/>
</dbReference>
<feature type="transmembrane region" description="Helical" evidence="5">
    <location>
        <begin position="298"/>
        <end position="323"/>
    </location>
</feature>
<comment type="subcellular location">
    <subcellularLocation>
        <location evidence="1">Membrane</location>
        <topology evidence="1">Multi-pass membrane protein</topology>
    </subcellularLocation>
</comment>
<dbReference type="Pfam" id="PF02932">
    <property type="entry name" value="Neur_chan_memb"/>
    <property type="match status" value="1"/>
</dbReference>
<dbReference type="Pfam" id="PF02931">
    <property type="entry name" value="Neur_chan_LBD"/>
    <property type="match status" value="1"/>
</dbReference>
<keyword evidence="2 5" id="KW-0812">Transmembrane</keyword>
<feature type="signal peptide" evidence="5">
    <location>
        <begin position="1"/>
        <end position="19"/>
    </location>
</feature>
<feature type="chain" id="PRO_5038160942" evidence="5">
    <location>
        <begin position="20"/>
        <end position="452"/>
    </location>
</feature>
<feature type="transmembrane region" description="Helical" evidence="5">
    <location>
        <begin position="234"/>
        <end position="256"/>
    </location>
</feature>
<dbReference type="InterPro" id="IPR036719">
    <property type="entry name" value="Neuro-gated_channel_TM_sf"/>
</dbReference>
<keyword evidence="4 5" id="KW-0472">Membrane</keyword>
<organism evidence="8 9">
    <name type="scientific">Plectus sambesii</name>
    <dbReference type="NCBI Taxonomy" id="2011161"/>
    <lineage>
        <taxon>Eukaryota</taxon>
        <taxon>Metazoa</taxon>
        <taxon>Ecdysozoa</taxon>
        <taxon>Nematoda</taxon>
        <taxon>Chromadorea</taxon>
        <taxon>Plectida</taxon>
        <taxon>Plectina</taxon>
        <taxon>Plectoidea</taxon>
        <taxon>Plectidae</taxon>
        <taxon>Plectus</taxon>
    </lineage>
</organism>
<feature type="transmembrane region" description="Helical" evidence="5">
    <location>
        <begin position="268"/>
        <end position="286"/>
    </location>
</feature>
<dbReference type="Gene3D" id="2.70.170.10">
    <property type="entry name" value="Neurotransmitter-gated ion-channel ligand-binding domain"/>
    <property type="match status" value="1"/>
</dbReference>
<dbReference type="InterPro" id="IPR038050">
    <property type="entry name" value="Neuro_actylchol_rec"/>
</dbReference>
<name>A0A914URB9_9BILA</name>
<dbReference type="GO" id="GO:0005230">
    <property type="term" value="F:extracellular ligand-gated monoatomic ion channel activity"/>
    <property type="evidence" value="ECO:0007669"/>
    <property type="project" value="InterPro"/>
</dbReference>
<dbReference type="WBParaSite" id="PSAMB.scaffold1191size34692.g11518.t1">
    <property type="protein sequence ID" value="PSAMB.scaffold1191size34692.g11518.t1"/>
    <property type="gene ID" value="PSAMB.scaffold1191size34692.g11518"/>
</dbReference>
<dbReference type="InterPro" id="IPR018000">
    <property type="entry name" value="Neurotransmitter_ion_chnl_CS"/>
</dbReference>
<dbReference type="InterPro" id="IPR006202">
    <property type="entry name" value="Neur_chan_lig-bd"/>
</dbReference>
<evidence type="ECO:0000256" key="4">
    <source>
        <dbReference type="ARBA" id="ARBA00023136"/>
    </source>
</evidence>